<dbReference type="InterPro" id="IPR036259">
    <property type="entry name" value="MFS_trans_sf"/>
</dbReference>
<evidence type="ECO:0000256" key="4">
    <source>
        <dbReference type="ARBA" id="ARBA00022989"/>
    </source>
</evidence>
<reference evidence="8 9" key="1">
    <citation type="submission" date="2021-03" db="EMBL/GenBank/DDBJ databases">
        <title>Genomic Encyclopedia of Type Strains, Phase IV (KMG-IV): sequencing the most valuable type-strain genomes for metagenomic binning, comparative biology and taxonomic classification.</title>
        <authorList>
            <person name="Goeker M."/>
        </authorList>
    </citation>
    <scope>NUCLEOTIDE SEQUENCE [LARGE SCALE GENOMIC DNA]</scope>
    <source>
        <strain evidence="8 9">DSM 13372</strain>
    </source>
</reference>
<feature type="transmembrane region" description="Helical" evidence="6">
    <location>
        <begin position="116"/>
        <end position="137"/>
    </location>
</feature>
<dbReference type="CDD" id="cd17473">
    <property type="entry name" value="MFS_arabinose_efflux_permease_like"/>
    <property type="match status" value="1"/>
</dbReference>
<proteinExistence type="predicted"/>
<feature type="transmembrane region" description="Helical" evidence="6">
    <location>
        <begin position="214"/>
        <end position="237"/>
    </location>
</feature>
<evidence type="ECO:0000313" key="9">
    <source>
        <dbReference type="Proteomes" id="UP000730739"/>
    </source>
</evidence>
<evidence type="ECO:0000256" key="6">
    <source>
        <dbReference type="SAM" id="Phobius"/>
    </source>
</evidence>
<dbReference type="InterPro" id="IPR020846">
    <property type="entry name" value="MFS_dom"/>
</dbReference>
<dbReference type="PROSITE" id="PS50850">
    <property type="entry name" value="MFS"/>
    <property type="match status" value="1"/>
</dbReference>
<protein>
    <submittedName>
        <fullName evidence="8">MFS family permease</fullName>
    </submittedName>
</protein>
<keyword evidence="5 6" id="KW-0472">Membrane</keyword>
<feature type="transmembrane region" description="Helical" evidence="6">
    <location>
        <begin position="343"/>
        <end position="363"/>
    </location>
</feature>
<feature type="transmembrane region" description="Helical" evidence="6">
    <location>
        <begin position="281"/>
        <end position="304"/>
    </location>
</feature>
<feature type="transmembrane region" description="Helical" evidence="6">
    <location>
        <begin position="18"/>
        <end position="39"/>
    </location>
</feature>
<name>A0ABS4QW95_9HYPH</name>
<feature type="domain" description="Major facilitator superfamily (MFS) profile" evidence="7">
    <location>
        <begin position="17"/>
        <end position="402"/>
    </location>
</feature>
<gene>
    <name evidence="8" type="ORF">J2Z31_001244</name>
</gene>
<dbReference type="InterPro" id="IPR005829">
    <property type="entry name" value="Sugar_transporter_CS"/>
</dbReference>
<comment type="caution">
    <text evidence="8">The sequence shown here is derived from an EMBL/GenBank/DDBJ whole genome shotgun (WGS) entry which is preliminary data.</text>
</comment>
<dbReference type="InterPro" id="IPR011701">
    <property type="entry name" value="MFS"/>
</dbReference>
<dbReference type="Gene3D" id="1.20.1250.20">
    <property type="entry name" value="MFS general substrate transporter like domains"/>
    <property type="match status" value="1"/>
</dbReference>
<feature type="transmembrane region" description="Helical" evidence="6">
    <location>
        <begin position="175"/>
        <end position="193"/>
    </location>
</feature>
<keyword evidence="3 6" id="KW-0812">Transmembrane</keyword>
<evidence type="ECO:0000313" key="8">
    <source>
        <dbReference type="EMBL" id="MBP2234754.1"/>
    </source>
</evidence>
<feature type="transmembrane region" description="Helical" evidence="6">
    <location>
        <begin position="375"/>
        <end position="400"/>
    </location>
</feature>
<dbReference type="InterPro" id="IPR050189">
    <property type="entry name" value="MFS_Efflux_Transporters"/>
</dbReference>
<dbReference type="Pfam" id="PF07690">
    <property type="entry name" value="MFS_1"/>
    <property type="match status" value="1"/>
</dbReference>
<accession>A0ABS4QW95</accession>
<evidence type="ECO:0000259" key="7">
    <source>
        <dbReference type="PROSITE" id="PS50850"/>
    </source>
</evidence>
<dbReference type="EMBL" id="JAGILA010000001">
    <property type="protein sequence ID" value="MBP2234754.1"/>
    <property type="molecule type" value="Genomic_DNA"/>
</dbReference>
<evidence type="ECO:0000256" key="5">
    <source>
        <dbReference type="ARBA" id="ARBA00023136"/>
    </source>
</evidence>
<dbReference type="Proteomes" id="UP000730739">
    <property type="component" value="Unassembled WGS sequence"/>
</dbReference>
<organism evidence="8 9">
    <name type="scientific">Sinorhizobium kostiense</name>
    <dbReference type="NCBI Taxonomy" id="76747"/>
    <lineage>
        <taxon>Bacteria</taxon>
        <taxon>Pseudomonadati</taxon>
        <taxon>Pseudomonadota</taxon>
        <taxon>Alphaproteobacteria</taxon>
        <taxon>Hyphomicrobiales</taxon>
        <taxon>Rhizobiaceae</taxon>
        <taxon>Sinorhizobium/Ensifer group</taxon>
        <taxon>Sinorhizobium</taxon>
    </lineage>
</organism>
<keyword evidence="9" id="KW-1185">Reference proteome</keyword>
<comment type="subcellular location">
    <subcellularLocation>
        <location evidence="1">Cell membrane</location>
        <topology evidence="1">Multi-pass membrane protein</topology>
    </subcellularLocation>
</comment>
<sequence>MEGLEIGKKKAIWRDERAIALLMAAMLTTMANATISPALPGLQRLFAEDPNAAILTRLLVPAPSLCVAFCAPFAGLAADRFGRRRLLLGGVMLFVVAGSCGLFLPDLRTIFVSRLVLGVAVALIMTAQTALIGDYFSGTARSALTGLQISARNFGGLLFISLAGWAALVSPRLPFAIYCLPIVVLPLMWKVIVDTARPSPKQAADMINGADGSPTWRLLFMALVFLQALTNMLFFIVPTQLPFFLDAYGENSAVMTGSSLALLMLTGGCFALLYPRVRRGVGYVGVFAFGYAAMASGFFLLTVSEAAAKVFAGAALIGAGYALVSPTFVALVLNLVPAERRGLAGGILTASVFIGQFCSPLLSTPAISGAGYQGLFRGTAVLLATMALTALAVGGVGHLAHRLHGRRGSRTHAALVSASDQFGGTASAAD</sequence>
<dbReference type="PANTHER" id="PTHR43124">
    <property type="entry name" value="PURINE EFFLUX PUMP PBUE"/>
    <property type="match status" value="1"/>
</dbReference>
<evidence type="ECO:0000256" key="2">
    <source>
        <dbReference type="ARBA" id="ARBA00022475"/>
    </source>
</evidence>
<feature type="transmembrane region" description="Helical" evidence="6">
    <location>
        <begin position="310"/>
        <end position="336"/>
    </location>
</feature>
<dbReference type="RefSeq" id="WP_209600955.1">
    <property type="nucleotide sequence ID" value="NZ_JAGILA010000001.1"/>
</dbReference>
<feature type="transmembrane region" description="Helical" evidence="6">
    <location>
        <begin position="149"/>
        <end position="169"/>
    </location>
</feature>
<dbReference type="PROSITE" id="PS00216">
    <property type="entry name" value="SUGAR_TRANSPORT_1"/>
    <property type="match status" value="1"/>
</dbReference>
<keyword evidence="4 6" id="KW-1133">Transmembrane helix</keyword>
<keyword evidence="2" id="KW-1003">Cell membrane</keyword>
<feature type="transmembrane region" description="Helical" evidence="6">
    <location>
        <begin position="257"/>
        <end position="274"/>
    </location>
</feature>
<feature type="transmembrane region" description="Helical" evidence="6">
    <location>
        <begin position="85"/>
        <end position="104"/>
    </location>
</feature>
<dbReference type="SUPFAM" id="SSF103473">
    <property type="entry name" value="MFS general substrate transporter"/>
    <property type="match status" value="1"/>
</dbReference>
<evidence type="ECO:0000256" key="3">
    <source>
        <dbReference type="ARBA" id="ARBA00022692"/>
    </source>
</evidence>
<feature type="transmembrane region" description="Helical" evidence="6">
    <location>
        <begin position="59"/>
        <end position="78"/>
    </location>
</feature>
<evidence type="ECO:0000256" key="1">
    <source>
        <dbReference type="ARBA" id="ARBA00004651"/>
    </source>
</evidence>
<dbReference type="PANTHER" id="PTHR43124:SF3">
    <property type="entry name" value="CHLORAMPHENICOL EFFLUX PUMP RV0191"/>
    <property type="match status" value="1"/>
</dbReference>